<evidence type="ECO:0000256" key="1">
    <source>
        <dbReference type="SAM" id="MobiDB-lite"/>
    </source>
</evidence>
<feature type="compositionally biased region" description="Low complexity" evidence="1">
    <location>
        <begin position="246"/>
        <end position="259"/>
    </location>
</feature>
<protein>
    <submittedName>
        <fullName evidence="3">EAL domain, c-di-GMP-specific phosphodiesterase class I (Or its enzymatically inactive variant)</fullName>
    </submittedName>
</protein>
<feature type="compositionally biased region" description="Low complexity" evidence="1">
    <location>
        <begin position="568"/>
        <end position="580"/>
    </location>
</feature>
<accession>A0A1I4V5N6</accession>
<proteinExistence type="predicted"/>
<dbReference type="Pfam" id="PF00563">
    <property type="entry name" value="EAL"/>
    <property type="match status" value="1"/>
</dbReference>
<dbReference type="InterPro" id="IPR035919">
    <property type="entry name" value="EAL_sf"/>
</dbReference>
<dbReference type="OrthoDB" id="1673646at2"/>
<feature type="compositionally biased region" description="Low complexity" evidence="1">
    <location>
        <begin position="353"/>
        <end position="369"/>
    </location>
</feature>
<feature type="compositionally biased region" description="Low complexity" evidence="1">
    <location>
        <begin position="326"/>
        <end position="337"/>
    </location>
</feature>
<dbReference type="RefSeq" id="WP_093339206.1">
    <property type="nucleotide sequence ID" value="NZ_FOUY01000005.1"/>
</dbReference>
<dbReference type="SUPFAM" id="SSF54631">
    <property type="entry name" value="CBS-domain pair"/>
    <property type="match status" value="1"/>
</dbReference>
<dbReference type="InterPro" id="IPR046342">
    <property type="entry name" value="CBS_dom_sf"/>
</dbReference>
<keyword evidence="4" id="KW-1185">Reference proteome</keyword>
<feature type="region of interest" description="Disordered" evidence="1">
    <location>
        <begin position="230"/>
        <end position="382"/>
    </location>
</feature>
<dbReference type="SMART" id="SM00052">
    <property type="entry name" value="EAL"/>
    <property type="match status" value="1"/>
</dbReference>
<feature type="compositionally biased region" description="Pro residues" evidence="1">
    <location>
        <begin position="525"/>
        <end position="546"/>
    </location>
</feature>
<evidence type="ECO:0000259" key="2">
    <source>
        <dbReference type="PROSITE" id="PS50883"/>
    </source>
</evidence>
<dbReference type="InterPro" id="IPR001633">
    <property type="entry name" value="EAL_dom"/>
</dbReference>
<dbReference type="EMBL" id="FOUY01000005">
    <property type="protein sequence ID" value="SFM96544.1"/>
    <property type="molecule type" value="Genomic_DNA"/>
</dbReference>
<dbReference type="STRING" id="260086.SAMN05216207_1005192"/>
<organism evidence="3 4">
    <name type="scientific">Pseudonocardia ammonioxydans</name>
    <dbReference type="NCBI Taxonomy" id="260086"/>
    <lineage>
        <taxon>Bacteria</taxon>
        <taxon>Bacillati</taxon>
        <taxon>Actinomycetota</taxon>
        <taxon>Actinomycetes</taxon>
        <taxon>Pseudonocardiales</taxon>
        <taxon>Pseudonocardiaceae</taxon>
        <taxon>Pseudonocardia</taxon>
    </lineage>
</organism>
<feature type="domain" description="EAL" evidence="2">
    <location>
        <begin position="1"/>
        <end position="227"/>
    </location>
</feature>
<feature type="region of interest" description="Disordered" evidence="1">
    <location>
        <begin position="523"/>
        <end position="661"/>
    </location>
</feature>
<dbReference type="Gene3D" id="3.20.20.450">
    <property type="entry name" value="EAL domain"/>
    <property type="match status" value="1"/>
</dbReference>
<reference evidence="3 4" key="1">
    <citation type="submission" date="2016-10" db="EMBL/GenBank/DDBJ databases">
        <authorList>
            <person name="de Groot N.N."/>
        </authorList>
    </citation>
    <scope>NUCLEOTIDE SEQUENCE [LARGE SCALE GENOMIC DNA]</scope>
    <source>
        <strain evidence="3 4">CGMCC 4.1877</strain>
    </source>
</reference>
<feature type="compositionally biased region" description="Low complexity" evidence="1">
    <location>
        <begin position="547"/>
        <end position="560"/>
    </location>
</feature>
<name>A0A1I4V5N6_PSUAM</name>
<dbReference type="SUPFAM" id="SSF141868">
    <property type="entry name" value="EAL domain-like"/>
    <property type="match status" value="1"/>
</dbReference>
<feature type="compositionally biased region" description="Gly residues" evidence="1">
    <location>
        <begin position="338"/>
        <end position="352"/>
    </location>
</feature>
<evidence type="ECO:0000313" key="3">
    <source>
        <dbReference type="EMBL" id="SFM96544.1"/>
    </source>
</evidence>
<dbReference type="Proteomes" id="UP000199614">
    <property type="component" value="Unassembled WGS sequence"/>
</dbReference>
<dbReference type="PROSITE" id="PS50883">
    <property type="entry name" value="EAL"/>
    <property type="match status" value="1"/>
</dbReference>
<dbReference type="AlphaFoldDB" id="A0A1I4V5N6"/>
<evidence type="ECO:0000313" key="4">
    <source>
        <dbReference type="Proteomes" id="UP000199614"/>
    </source>
</evidence>
<sequence>MDERFAYEPVHDLRSGRFSGVEVVPRRQHDTTAARARNRGWDARQIAELDAGTAVSAVAAARAGGGVAPVQVDVAADTVLYARDRLRPMLAGAALAPLLEIGPPIAAAAPAGQLLPALAELRRWGFRIGLDGAGRGFGPEVIAAVRPDVVKLEPELADGVLDAGTGAVVRAVLEVARVVGAPVAATGVRDRGRLAGLYACGVVLAQGPLLGGARADPWPSSTAPAELLRLLRGTPDGPPPDPPAPSAAGAAGSAERAPGTPGNPGHARAGTTGAGGTAGPDRSADASASAVPGRAGSAEPAAGAAGPSDGARARTGATGSERSAERAAGATGPTGSTGPAGRGAVAGHGAMPGPGAAPPDGSAEPTTDGPGTGGPGTGAAAAAPVLDPAAAGPPVSSLAAPAVTLPEDATGGIARDTMQEHPDAAGVVLVDAGHRPVGYLDRSRFLLTMAGRFGHALWADKPARPLADAPRTVDERTPLGRALELSLTGDPARGYDDLVVVAADGACRGVVAVAELWRRAIRPAGPGPATPRPAAPGPPPPRPPASGAPAPAAPSLTAPSPAAPGPATPGLAAPATTAPGPATPGPAAPATTAPGPAAPAPAAPGPAASGPALPGPTAARAPGPSGPGPSHRPAGAGPRPCPARAAGPAATPASARRGRRR</sequence>
<feature type="compositionally biased region" description="Low complexity" evidence="1">
    <location>
        <begin position="292"/>
        <end position="314"/>
    </location>
</feature>
<gene>
    <name evidence="3" type="ORF">SAMN05216207_1005192</name>
</gene>
<feature type="compositionally biased region" description="Low complexity" evidence="1">
    <location>
        <begin position="605"/>
        <end position="655"/>
    </location>
</feature>
<feature type="compositionally biased region" description="Pro residues" evidence="1">
    <location>
        <begin position="236"/>
        <end position="245"/>
    </location>
</feature>